<feature type="transmembrane region" description="Helical" evidence="1">
    <location>
        <begin position="171"/>
        <end position="192"/>
    </location>
</feature>
<accession>F2URV1</accession>
<dbReference type="KEGG" id="sre:PTSG_10610"/>
<gene>
    <name evidence="3" type="ORF">PTSG_10610</name>
</gene>
<evidence type="ECO:0000259" key="2">
    <source>
        <dbReference type="PROSITE" id="PS50057"/>
    </source>
</evidence>
<feature type="domain" description="FERM" evidence="2">
    <location>
        <begin position="8"/>
        <end position="211"/>
    </location>
</feature>
<dbReference type="GeneID" id="16068672"/>
<dbReference type="InParanoid" id="F2URV1"/>
<dbReference type="PROSITE" id="PS50057">
    <property type="entry name" value="FERM_3"/>
    <property type="match status" value="1"/>
</dbReference>
<dbReference type="RefSeq" id="XP_004988146.1">
    <property type="nucleotide sequence ID" value="XM_004988089.1"/>
</dbReference>
<evidence type="ECO:0000256" key="1">
    <source>
        <dbReference type="SAM" id="Phobius"/>
    </source>
</evidence>
<organism evidence="4">
    <name type="scientific">Salpingoeca rosetta (strain ATCC 50818 / BSB-021)</name>
    <dbReference type="NCBI Taxonomy" id="946362"/>
    <lineage>
        <taxon>Eukaryota</taxon>
        <taxon>Choanoflagellata</taxon>
        <taxon>Craspedida</taxon>
        <taxon>Salpingoecidae</taxon>
        <taxon>Salpingoeca</taxon>
    </lineage>
</organism>
<dbReference type="AlphaFoldDB" id="F2URV1"/>
<keyword evidence="1" id="KW-0812">Transmembrane</keyword>
<keyword evidence="4" id="KW-1185">Reference proteome</keyword>
<dbReference type="InterPro" id="IPR000299">
    <property type="entry name" value="FERM_domain"/>
</dbReference>
<dbReference type="EMBL" id="GL832992">
    <property type="protein sequence ID" value="EGD80356.1"/>
    <property type="molecule type" value="Genomic_DNA"/>
</dbReference>
<keyword evidence="1" id="KW-1133">Transmembrane helix</keyword>
<name>F2URV1_SALR5</name>
<protein>
    <recommendedName>
        <fullName evidence="2">FERM domain-containing protein</fullName>
    </recommendedName>
</protein>
<reference evidence="3" key="1">
    <citation type="submission" date="2009-08" db="EMBL/GenBank/DDBJ databases">
        <title>Annotation of Salpingoeca rosetta.</title>
        <authorList>
            <consortium name="The Broad Institute Genome Sequencing Platform"/>
            <person name="Russ C."/>
            <person name="Cuomo C."/>
            <person name="Burger G."/>
            <person name="Gray M.W."/>
            <person name="Holland P.W.H."/>
            <person name="King N."/>
            <person name="Lang F.B.F."/>
            <person name="Roger A.J."/>
            <person name="Ruiz-Trillo I."/>
            <person name="Young S.K."/>
            <person name="Zeng Q."/>
            <person name="Gargeya S."/>
            <person name="Alvarado L."/>
            <person name="Berlin A."/>
            <person name="Chapman S.B."/>
            <person name="Chen Z."/>
            <person name="Freedman E."/>
            <person name="Gellesch M."/>
            <person name="Goldberg J."/>
            <person name="Griggs A."/>
            <person name="Gujja S."/>
            <person name="Heilman E."/>
            <person name="Heiman D."/>
            <person name="Howarth C."/>
            <person name="Mehta T."/>
            <person name="Neiman D."/>
            <person name="Pearson M."/>
            <person name="Roberts A."/>
            <person name="Saif S."/>
            <person name="Shea T."/>
            <person name="Shenoy N."/>
            <person name="Sisk P."/>
            <person name="Stolte C."/>
            <person name="Sykes S."/>
            <person name="White J."/>
            <person name="Yandava C."/>
            <person name="Haas B."/>
            <person name="Nusbaum C."/>
            <person name="Birren B."/>
        </authorList>
    </citation>
    <scope>NUCLEOTIDE SEQUENCE [LARGE SCALE GENOMIC DNA]</scope>
    <source>
        <strain evidence="3">ATCC 50818</strain>
    </source>
</reference>
<dbReference type="Proteomes" id="UP000007799">
    <property type="component" value="Unassembled WGS sequence"/>
</dbReference>
<sequence length="211" mass="23879">MPKRQRNAEYKVVLETGDVHIVTKEVTTGLDLVKEVTHSMGITAHFASLFGLFRKMSVDTPNEWVYLNRPLSPCTVHAAQTLRLFLRMRCKPDDVRQLCERDPTAAIYLQNQIARQISTGGVPVNDVQLGANICALQIVLHLIEDYHRRHVRCSSVRAADMLSYFKCDDMFVVLLPVIVLLLLVVVCLHTVAQRLLQQQQQLALYSGDLQA</sequence>
<evidence type="ECO:0000313" key="4">
    <source>
        <dbReference type="Proteomes" id="UP000007799"/>
    </source>
</evidence>
<proteinExistence type="predicted"/>
<evidence type="ECO:0000313" key="3">
    <source>
        <dbReference type="EMBL" id="EGD80356.1"/>
    </source>
</evidence>
<keyword evidence="1" id="KW-0472">Membrane</keyword>